<organism evidence="1 2">
    <name type="scientific">Puniceicoccus vermicola</name>
    <dbReference type="NCBI Taxonomy" id="388746"/>
    <lineage>
        <taxon>Bacteria</taxon>
        <taxon>Pseudomonadati</taxon>
        <taxon>Verrucomicrobiota</taxon>
        <taxon>Opitutia</taxon>
        <taxon>Puniceicoccales</taxon>
        <taxon>Puniceicoccaceae</taxon>
        <taxon>Puniceicoccus</taxon>
    </lineage>
</organism>
<gene>
    <name evidence="1" type="ORF">H5P30_02225</name>
</gene>
<dbReference type="RefSeq" id="WP_185691335.1">
    <property type="nucleotide sequence ID" value="NZ_JACHVA010000028.1"/>
</dbReference>
<dbReference type="AlphaFoldDB" id="A0A7X1E4G5"/>
<reference evidence="1 2" key="1">
    <citation type="submission" date="2020-07" db="EMBL/GenBank/DDBJ databases">
        <authorList>
            <person name="Feng X."/>
        </authorList>
    </citation>
    <scope>NUCLEOTIDE SEQUENCE [LARGE SCALE GENOMIC DNA]</scope>
    <source>
        <strain evidence="1 2">JCM14086</strain>
    </source>
</reference>
<comment type="caution">
    <text evidence="1">The sequence shown here is derived from an EMBL/GenBank/DDBJ whole genome shotgun (WGS) entry which is preliminary data.</text>
</comment>
<name>A0A7X1E4G5_9BACT</name>
<evidence type="ECO:0000313" key="1">
    <source>
        <dbReference type="EMBL" id="MBC2600592.1"/>
    </source>
</evidence>
<sequence length="337" mass="36777">MFGSLSRLAFGLLSLFWIVGGLGLRRAEAAFQITNPFSEVVEDVSGFVNSKLGPSDVGASYAALINFAGNPDISTATYYIDSGGQATGTLTVGRFSFRKPLWEEGDSWRPFIQAFIPYETLKYDVDFEGEGEDADAQWDAIGLILTAGNEFAVSDRMKVTPGINFGAFQLESNAGFRGAISENIIDTTFSGRDFDWTAYAWVLGASVWLDYEWEHRTYDAGLHAGITYNHVESFYATEDRISFSSEAVTVALNYETVHDTPISLNDFPLKLVLSVGGSAFFGPAGNALGFSSFTDYGAAVKTDISRLGWPIQSLQLGGKLIFGPDVTGWSLILQYEF</sequence>
<accession>A0A7X1E4G5</accession>
<keyword evidence="2" id="KW-1185">Reference proteome</keyword>
<proteinExistence type="predicted"/>
<protein>
    <submittedName>
        <fullName evidence="1">Uncharacterized protein</fullName>
    </submittedName>
</protein>
<dbReference type="EMBL" id="JACHVA010000028">
    <property type="protein sequence ID" value="MBC2600592.1"/>
    <property type="molecule type" value="Genomic_DNA"/>
</dbReference>
<evidence type="ECO:0000313" key="2">
    <source>
        <dbReference type="Proteomes" id="UP000525652"/>
    </source>
</evidence>
<dbReference type="Proteomes" id="UP000525652">
    <property type="component" value="Unassembled WGS sequence"/>
</dbReference>